<dbReference type="GO" id="GO:0016787">
    <property type="term" value="F:hydrolase activity"/>
    <property type="evidence" value="ECO:0007669"/>
    <property type="project" value="UniProtKB-KW"/>
</dbReference>
<reference evidence="3 4" key="1">
    <citation type="journal article" date="2012" name="BMC Genomics">
        <title>Genome of Epinotia aporema granulovirus (EpapGV), a polyorganotropic fast killing betabaculovirus with a novel thymidylate kinase gene.</title>
        <authorList>
            <person name="Ferrelli M.L."/>
            <person name="Salvador R."/>
            <person name="Biedma M.E."/>
            <person name="Berretta M.F."/>
            <person name="Haase S."/>
            <person name="Sciocco-Cap A."/>
            <person name="Ghiringhelli P.D."/>
            <person name="Romanowski V."/>
        </authorList>
    </citation>
    <scope>NUCLEOTIDE SEQUENCE [LARGE SCALE GENOMIC DNA]</scope>
</reference>
<sequence>MWYTKVTPFDDMVKRGRGRHSGLLLLTDDGRAVILQANKSYDEYINKSLLYKKHLPFVEKLSMPRGRQDFGEKDYETAVREFIEETGMIFDEVYVYNKSFLLEWRDNSKTYKYNMFVAFLKGELKSLQKRPNTYNIRLCESHKNKYQVDLSRQRFYNKELNRKLDIMSWVRYKMYMENCQLPKYTTSNYLLFFEFVKHVQMLYNSKLLTDFFILLLNWCDGGVINE</sequence>
<accession>K4EQT4</accession>
<evidence type="ECO:0000256" key="1">
    <source>
        <dbReference type="ARBA" id="ARBA00022801"/>
    </source>
</evidence>
<dbReference type="RefSeq" id="YP_006908573.1">
    <property type="nucleotide sequence ID" value="NC_018875.1"/>
</dbReference>
<dbReference type="EMBL" id="JN408834">
    <property type="protein sequence ID" value="AER41491.1"/>
    <property type="molecule type" value="Genomic_DNA"/>
</dbReference>
<dbReference type="InterPro" id="IPR015797">
    <property type="entry name" value="NUDIX_hydrolase-like_dom_sf"/>
</dbReference>
<dbReference type="SUPFAM" id="SSF55811">
    <property type="entry name" value="Nudix"/>
    <property type="match status" value="1"/>
</dbReference>
<feature type="domain" description="Nudix hydrolase" evidence="2">
    <location>
        <begin position="16"/>
        <end position="194"/>
    </location>
</feature>
<keyword evidence="4" id="KW-1185">Reference proteome</keyword>
<dbReference type="InterPro" id="IPR020084">
    <property type="entry name" value="NUDIX_hydrolase_CS"/>
</dbReference>
<dbReference type="OrthoDB" id="12499at10239"/>
<dbReference type="PROSITE" id="PS51462">
    <property type="entry name" value="NUDIX"/>
    <property type="match status" value="1"/>
</dbReference>
<proteinExistence type="predicted"/>
<evidence type="ECO:0000259" key="2">
    <source>
        <dbReference type="PROSITE" id="PS51462"/>
    </source>
</evidence>
<name>K4EQT4_9BBAC</name>
<dbReference type="GeneID" id="13842675"/>
<protein>
    <submittedName>
        <fullName evidence="3">Nudix pirophosphatase</fullName>
    </submittedName>
</protein>
<dbReference type="PROSITE" id="PS00893">
    <property type="entry name" value="NUDIX_BOX"/>
    <property type="match status" value="1"/>
</dbReference>
<evidence type="ECO:0000313" key="3">
    <source>
        <dbReference type="EMBL" id="AER41491.1"/>
    </source>
</evidence>
<dbReference type="Gene3D" id="3.90.79.10">
    <property type="entry name" value="Nucleoside Triphosphate Pyrophosphohydrolase"/>
    <property type="match status" value="1"/>
</dbReference>
<evidence type="ECO:0000313" key="4">
    <source>
        <dbReference type="Proteomes" id="UP000201571"/>
    </source>
</evidence>
<dbReference type="KEGG" id="vg:13842675"/>
<organism evidence="3 4">
    <name type="scientific">Epinotia aporema granulovirus</name>
    <dbReference type="NCBI Taxonomy" id="166056"/>
    <lineage>
        <taxon>Viruses</taxon>
        <taxon>Viruses incertae sedis</taxon>
        <taxon>Naldaviricetes</taxon>
        <taxon>Lefavirales</taxon>
        <taxon>Baculoviridae</taxon>
        <taxon>Betabaculovirus</taxon>
        <taxon>Betabaculovirus epaporemae</taxon>
    </lineage>
</organism>
<dbReference type="Proteomes" id="UP000201571">
    <property type="component" value="Segment"/>
</dbReference>
<dbReference type="Pfam" id="PF00293">
    <property type="entry name" value="NUDIX"/>
    <property type="match status" value="1"/>
</dbReference>
<dbReference type="InterPro" id="IPR000086">
    <property type="entry name" value="NUDIX_hydrolase_dom"/>
</dbReference>
<keyword evidence="1" id="KW-0378">Hydrolase</keyword>